<organism evidence="2 3">
    <name type="scientific">Pristionchus entomophagus</name>
    <dbReference type="NCBI Taxonomy" id="358040"/>
    <lineage>
        <taxon>Eukaryota</taxon>
        <taxon>Metazoa</taxon>
        <taxon>Ecdysozoa</taxon>
        <taxon>Nematoda</taxon>
        <taxon>Chromadorea</taxon>
        <taxon>Rhabditida</taxon>
        <taxon>Rhabditina</taxon>
        <taxon>Diplogasteromorpha</taxon>
        <taxon>Diplogasteroidea</taxon>
        <taxon>Neodiplogasteridae</taxon>
        <taxon>Pristionchus</taxon>
    </lineage>
</organism>
<proteinExistence type="predicted"/>
<dbReference type="SUPFAM" id="SSF51735">
    <property type="entry name" value="NAD(P)-binding Rossmann-fold domains"/>
    <property type="match status" value="1"/>
</dbReference>
<dbReference type="GO" id="GO:0006631">
    <property type="term" value="P:fatty acid metabolic process"/>
    <property type="evidence" value="ECO:0007669"/>
    <property type="project" value="InterPro"/>
</dbReference>
<evidence type="ECO:0000313" key="2">
    <source>
        <dbReference type="EMBL" id="GMS82007.1"/>
    </source>
</evidence>
<dbReference type="PANTHER" id="PTHR48075:SF1">
    <property type="entry name" value="LAMBDA-CRYSTALLIN HOMOLOG"/>
    <property type="match status" value="1"/>
</dbReference>
<evidence type="ECO:0000313" key="3">
    <source>
        <dbReference type="Proteomes" id="UP001432027"/>
    </source>
</evidence>
<dbReference type="Gene3D" id="3.40.50.720">
    <property type="entry name" value="NAD(P)-binding Rossmann-like Domain"/>
    <property type="match status" value="1"/>
</dbReference>
<dbReference type="PANTHER" id="PTHR48075">
    <property type="entry name" value="3-HYDROXYACYL-COA DEHYDROGENASE FAMILY PROTEIN"/>
    <property type="match status" value="1"/>
</dbReference>
<name>A0AAV5SH74_9BILA</name>
<comment type="caution">
    <text evidence="2">The sequence shown here is derived from an EMBL/GenBank/DDBJ whole genome shotgun (WGS) entry which is preliminary data.</text>
</comment>
<reference evidence="2" key="1">
    <citation type="submission" date="2023-10" db="EMBL/GenBank/DDBJ databases">
        <title>Genome assembly of Pristionchus species.</title>
        <authorList>
            <person name="Yoshida K."/>
            <person name="Sommer R.J."/>
        </authorList>
    </citation>
    <scope>NUCLEOTIDE SEQUENCE</scope>
    <source>
        <strain evidence="2">RS0144</strain>
    </source>
</reference>
<feature type="non-terminal residue" evidence="2">
    <location>
        <position position="1"/>
    </location>
</feature>
<accession>A0AAV5SH74</accession>
<feature type="domain" description="3-hydroxyacyl-CoA dehydrogenase NAD binding" evidence="1">
    <location>
        <begin position="2"/>
        <end position="101"/>
    </location>
</feature>
<dbReference type="EMBL" id="BTSX01000001">
    <property type="protein sequence ID" value="GMS82007.1"/>
    <property type="molecule type" value="Genomic_DNA"/>
</dbReference>
<dbReference type="InterPro" id="IPR036291">
    <property type="entry name" value="NAD(P)-bd_dom_sf"/>
</dbReference>
<protein>
    <recommendedName>
        <fullName evidence="1">3-hydroxyacyl-CoA dehydrogenase NAD binding domain-containing protein</fullName>
    </recommendedName>
</protein>
<dbReference type="Proteomes" id="UP001432027">
    <property type="component" value="Unassembled WGS sequence"/>
</dbReference>
<dbReference type="GO" id="GO:0070403">
    <property type="term" value="F:NAD+ binding"/>
    <property type="evidence" value="ECO:0007669"/>
    <property type="project" value="InterPro"/>
</dbReference>
<dbReference type="GO" id="GO:0050104">
    <property type="term" value="F:L-gulonate 3-dehydrogenase activity"/>
    <property type="evidence" value="ECO:0007669"/>
    <property type="project" value="TreeGrafter"/>
</dbReference>
<dbReference type="InterPro" id="IPR006176">
    <property type="entry name" value="3-OHacyl-CoA_DH_NAD-bd"/>
</dbReference>
<keyword evidence="3" id="KW-1185">Reference proteome</keyword>
<dbReference type="Pfam" id="PF02737">
    <property type="entry name" value="3HCDH_N"/>
    <property type="match status" value="1"/>
</dbReference>
<dbReference type="AlphaFoldDB" id="A0AAV5SH74"/>
<gene>
    <name evidence="2" type="ORF">PENTCL1PPCAC_4182</name>
</gene>
<feature type="non-terminal residue" evidence="2">
    <location>
        <position position="112"/>
    </location>
</feature>
<evidence type="ECO:0000259" key="1">
    <source>
        <dbReference type="Pfam" id="PF02737"/>
    </source>
</evidence>
<sequence>SGHLVCMFDIGEEQLANAMKQVQKNLAKLEKNGLSRGILTAEQALSLISSTTSLDEALDGAIYVQESTMESLECKQNIFREMDRIAEPETILSSSTSTILPASHFTDGLLQR</sequence>